<name>A0A058ZWN9_EUCGR</name>
<proteinExistence type="predicted"/>
<dbReference type="AlphaFoldDB" id="A0A058ZWN9"/>
<gene>
    <name evidence="1" type="ORF">EUGRSUZ_L00394</name>
</gene>
<protein>
    <submittedName>
        <fullName evidence="1">Uncharacterized protein</fullName>
    </submittedName>
</protein>
<dbReference type="InParanoid" id="A0A058ZWN9"/>
<evidence type="ECO:0000313" key="1">
    <source>
        <dbReference type="EMBL" id="KCW45781.1"/>
    </source>
</evidence>
<organism evidence="1">
    <name type="scientific">Eucalyptus grandis</name>
    <name type="common">Flooded gum</name>
    <dbReference type="NCBI Taxonomy" id="71139"/>
    <lineage>
        <taxon>Eukaryota</taxon>
        <taxon>Viridiplantae</taxon>
        <taxon>Streptophyta</taxon>
        <taxon>Embryophyta</taxon>
        <taxon>Tracheophyta</taxon>
        <taxon>Spermatophyta</taxon>
        <taxon>Magnoliopsida</taxon>
        <taxon>eudicotyledons</taxon>
        <taxon>Gunneridae</taxon>
        <taxon>Pentapetalae</taxon>
        <taxon>rosids</taxon>
        <taxon>malvids</taxon>
        <taxon>Myrtales</taxon>
        <taxon>Myrtaceae</taxon>
        <taxon>Myrtoideae</taxon>
        <taxon>Eucalypteae</taxon>
        <taxon>Eucalyptus</taxon>
    </lineage>
</organism>
<dbReference type="EMBL" id="KK198777">
    <property type="protein sequence ID" value="KCW45781.1"/>
    <property type="molecule type" value="Genomic_DNA"/>
</dbReference>
<dbReference type="Gramene" id="KCW45781">
    <property type="protein sequence ID" value="KCW45781"/>
    <property type="gene ID" value="EUGRSUZ_L00394"/>
</dbReference>
<sequence>MTITSMLRSETVFLLLHRQTMLETQSHELLLAETFDLKLLRIELDVDICGGKIEVVLVVCGFDRVGSAANHNRFFIYELRGLKISDM</sequence>
<reference evidence="1" key="1">
    <citation type="submission" date="2013-07" db="EMBL/GenBank/DDBJ databases">
        <title>The genome of Eucalyptus grandis.</title>
        <authorList>
            <person name="Schmutz J."/>
            <person name="Hayes R."/>
            <person name="Myburg A."/>
            <person name="Tuskan G."/>
            <person name="Grattapaglia D."/>
            <person name="Rokhsar D.S."/>
        </authorList>
    </citation>
    <scope>NUCLEOTIDE SEQUENCE</scope>
    <source>
        <tissue evidence="1">Leaf extractions</tissue>
    </source>
</reference>
<accession>A0A058ZWN9</accession>